<protein>
    <submittedName>
        <fullName evidence="1">Uncharacterized protein</fullName>
    </submittedName>
</protein>
<accession>A0A2N0BB55</accession>
<gene>
    <name evidence="1" type="ORF">CH379_06125</name>
</gene>
<comment type="caution">
    <text evidence="1">The sequence shown here is derived from an EMBL/GenBank/DDBJ whole genome shotgun (WGS) entry which is preliminary data.</text>
</comment>
<sequence>MVNFLQNLKQRIRGDLGFRLVFAFLCTVSFSWNQTEEKKKNGYLPLEKASFEYEWETAFSNAEAGEAIPFLVDSDSFSKSVSISLDGAESSFGILEKTDSVFNYVFENHRLTFQFETFLNTIWDKSAFLTNIQTVSKSLSLSEMRSSGQVPNGEGFGFYDNRAVAGSSRISERVDFKPDVSANSKTHSIFLMYLGRLSSVAPPLQPQRALIRYKLSRYLALLFHFPPNFDLGSV</sequence>
<dbReference type="EMBL" id="NPEF01000045">
    <property type="protein sequence ID" value="PJZ93757.1"/>
    <property type="molecule type" value="Genomic_DNA"/>
</dbReference>
<dbReference type="AlphaFoldDB" id="A0A2N0BB55"/>
<proteinExistence type="predicted"/>
<reference evidence="1" key="1">
    <citation type="submission" date="2017-07" db="EMBL/GenBank/DDBJ databases">
        <title>Leptospira spp. isolated from tropical soils.</title>
        <authorList>
            <person name="Thibeaux R."/>
            <person name="Iraola G."/>
            <person name="Ferres I."/>
            <person name="Bierque E."/>
            <person name="Girault D."/>
            <person name="Soupe-Gilbert M.-E."/>
            <person name="Picardeau M."/>
            <person name="Goarant C."/>
        </authorList>
    </citation>
    <scope>NUCLEOTIDE SEQUENCE [LARGE SCALE GENOMIC DNA]</scope>
    <source>
        <strain evidence="1">ATI7-C-A5</strain>
    </source>
</reference>
<accession>A0A2N0BG15</accession>
<evidence type="ECO:0000313" key="1">
    <source>
        <dbReference type="EMBL" id="PJZ93757.1"/>
    </source>
</evidence>
<name>A0A2N0BB55_9LEPT</name>
<organism evidence="1">
    <name type="scientific">Leptospira ellisii</name>
    <dbReference type="NCBI Taxonomy" id="2023197"/>
    <lineage>
        <taxon>Bacteria</taxon>
        <taxon>Pseudomonadati</taxon>
        <taxon>Spirochaetota</taxon>
        <taxon>Spirochaetia</taxon>
        <taxon>Leptospirales</taxon>
        <taxon>Leptospiraceae</taxon>
        <taxon>Leptospira</taxon>
    </lineage>
</organism>